<evidence type="ECO:0000313" key="1">
    <source>
        <dbReference type="EMBL" id="VDO65762.1"/>
    </source>
</evidence>
<evidence type="ECO:0000313" key="3">
    <source>
        <dbReference type="WBParaSite" id="SCUD_0000112501-mRNA-1"/>
    </source>
</evidence>
<accession>A0A183JEL2</accession>
<dbReference type="EMBL" id="UZAK01000873">
    <property type="protein sequence ID" value="VDO65762.1"/>
    <property type="molecule type" value="Genomic_DNA"/>
</dbReference>
<keyword evidence="2" id="KW-1185">Reference proteome</keyword>
<name>A0A183JEL2_9TREM</name>
<reference evidence="3" key="1">
    <citation type="submission" date="2016-06" db="UniProtKB">
        <authorList>
            <consortium name="WormBaseParasite"/>
        </authorList>
    </citation>
    <scope>IDENTIFICATION</scope>
</reference>
<dbReference type="Proteomes" id="UP000279833">
    <property type="component" value="Unassembled WGS sequence"/>
</dbReference>
<dbReference type="AlphaFoldDB" id="A0A183JEL2"/>
<organism evidence="3">
    <name type="scientific">Schistosoma curassoni</name>
    <dbReference type="NCBI Taxonomy" id="6186"/>
    <lineage>
        <taxon>Eukaryota</taxon>
        <taxon>Metazoa</taxon>
        <taxon>Spiralia</taxon>
        <taxon>Lophotrochozoa</taxon>
        <taxon>Platyhelminthes</taxon>
        <taxon>Trematoda</taxon>
        <taxon>Digenea</taxon>
        <taxon>Strigeidida</taxon>
        <taxon>Schistosomatoidea</taxon>
        <taxon>Schistosomatidae</taxon>
        <taxon>Schistosoma</taxon>
    </lineage>
</organism>
<reference evidence="1 2" key="2">
    <citation type="submission" date="2018-11" db="EMBL/GenBank/DDBJ databases">
        <authorList>
            <consortium name="Pathogen Informatics"/>
        </authorList>
    </citation>
    <scope>NUCLEOTIDE SEQUENCE [LARGE SCALE GENOMIC DNA]</scope>
    <source>
        <strain evidence="1">Dakar</strain>
        <strain evidence="2">Dakar, Senegal</strain>
    </source>
</reference>
<proteinExistence type="predicted"/>
<dbReference type="WBParaSite" id="SCUD_0000112501-mRNA-1">
    <property type="protein sequence ID" value="SCUD_0000112501-mRNA-1"/>
    <property type="gene ID" value="SCUD_0000112501"/>
</dbReference>
<evidence type="ECO:0000313" key="2">
    <source>
        <dbReference type="Proteomes" id="UP000279833"/>
    </source>
</evidence>
<protein>
    <submittedName>
        <fullName evidence="3">Glutathione S-transferase</fullName>
    </submittedName>
</protein>
<gene>
    <name evidence="1" type="ORF">SCUD_LOCUS1126</name>
</gene>
<sequence length="32" mass="3647">MKSLTPYPTLLFYPGLRPAVAPEGLQAELWRM</sequence>